<dbReference type="EMBL" id="JAACXV010000017">
    <property type="protein sequence ID" value="KAF7286972.1"/>
    <property type="molecule type" value="Genomic_DNA"/>
</dbReference>
<name>A0A834IX07_RHYFE</name>
<sequence>MDLLDQLADAVKEAAIPNWKTNHYEKIHFLKIGELQKLDKTDGSIEQIFTIKNYFKTEFEENWYLPVIHIAICGTVLEAKVWRNNFWFEILDETGSIACVTDIYNIPWNNLKYFSNNYYIYHRKFRELEAEFKNRKKRKYMQKTMRFKLKKDLRLSEKS</sequence>
<dbReference type="Proteomes" id="UP000625711">
    <property type="component" value="Unassembled WGS sequence"/>
</dbReference>
<comment type="caution">
    <text evidence="1">The sequence shown here is derived from an EMBL/GenBank/DDBJ whole genome shotgun (WGS) entry which is preliminary data.</text>
</comment>
<reference evidence="1" key="1">
    <citation type="submission" date="2020-08" db="EMBL/GenBank/DDBJ databases">
        <title>Genome sequencing and assembly of the red palm weevil Rhynchophorus ferrugineus.</title>
        <authorList>
            <person name="Dias G.B."/>
            <person name="Bergman C.M."/>
            <person name="Manee M."/>
        </authorList>
    </citation>
    <scope>NUCLEOTIDE SEQUENCE</scope>
    <source>
        <strain evidence="1">AA-2017</strain>
        <tissue evidence="1">Whole larva</tissue>
    </source>
</reference>
<accession>A0A834IX07</accession>
<protein>
    <submittedName>
        <fullName evidence="1">Uncharacterized protein</fullName>
    </submittedName>
</protein>
<evidence type="ECO:0000313" key="2">
    <source>
        <dbReference type="Proteomes" id="UP000625711"/>
    </source>
</evidence>
<organism evidence="1 2">
    <name type="scientific">Rhynchophorus ferrugineus</name>
    <name type="common">Red palm weevil</name>
    <name type="synonym">Curculio ferrugineus</name>
    <dbReference type="NCBI Taxonomy" id="354439"/>
    <lineage>
        <taxon>Eukaryota</taxon>
        <taxon>Metazoa</taxon>
        <taxon>Ecdysozoa</taxon>
        <taxon>Arthropoda</taxon>
        <taxon>Hexapoda</taxon>
        <taxon>Insecta</taxon>
        <taxon>Pterygota</taxon>
        <taxon>Neoptera</taxon>
        <taxon>Endopterygota</taxon>
        <taxon>Coleoptera</taxon>
        <taxon>Polyphaga</taxon>
        <taxon>Cucujiformia</taxon>
        <taxon>Curculionidae</taxon>
        <taxon>Dryophthorinae</taxon>
        <taxon>Rhynchophorus</taxon>
    </lineage>
</organism>
<proteinExistence type="predicted"/>
<evidence type="ECO:0000313" key="1">
    <source>
        <dbReference type="EMBL" id="KAF7286972.1"/>
    </source>
</evidence>
<gene>
    <name evidence="1" type="ORF">GWI33_002817</name>
</gene>
<keyword evidence="2" id="KW-1185">Reference proteome</keyword>
<dbReference type="AlphaFoldDB" id="A0A834IX07"/>